<dbReference type="SUPFAM" id="SSF52540">
    <property type="entry name" value="P-loop containing nucleoside triphosphate hydrolases"/>
    <property type="match status" value="3"/>
</dbReference>
<comment type="caution">
    <text evidence="2">The sequence shown here is derived from an EMBL/GenBank/DDBJ whole genome shotgun (WGS) entry which is preliminary data.</text>
</comment>
<name>A0AB38HB51_9PAST</name>
<dbReference type="Proteomes" id="UP000254496">
    <property type="component" value="Unassembled WGS sequence"/>
</dbReference>
<dbReference type="Pfam" id="PF13558">
    <property type="entry name" value="SbcC_Walker_B"/>
    <property type="match status" value="1"/>
</dbReference>
<evidence type="ECO:0000256" key="1">
    <source>
        <dbReference type="SAM" id="Coils"/>
    </source>
</evidence>
<reference evidence="2 3" key="1">
    <citation type="submission" date="2018-06" db="EMBL/GenBank/DDBJ databases">
        <authorList>
            <consortium name="Pathogen Informatics"/>
            <person name="Doyle S."/>
        </authorList>
    </citation>
    <scope>NUCLEOTIDE SEQUENCE [LARGE SCALE GENOMIC DNA]</scope>
    <source>
        <strain evidence="2 3">NCTC8540</strain>
    </source>
</reference>
<protein>
    <submittedName>
        <fullName evidence="2">Uncharacterized protein conserved in bacteria</fullName>
    </submittedName>
</protein>
<dbReference type="Gene3D" id="3.40.50.300">
    <property type="entry name" value="P-loop containing nucleotide triphosphate hydrolases"/>
    <property type="match status" value="1"/>
</dbReference>
<feature type="coiled-coil region" evidence="1">
    <location>
        <begin position="641"/>
        <end position="739"/>
    </location>
</feature>
<dbReference type="Pfam" id="PF13555">
    <property type="entry name" value="AAA_29"/>
    <property type="match status" value="1"/>
</dbReference>
<organism evidence="2 3">
    <name type="scientific">Canicola haemoglobinophilus</name>
    <dbReference type="NCBI Taxonomy" id="733"/>
    <lineage>
        <taxon>Bacteria</taxon>
        <taxon>Pseudomonadati</taxon>
        <taxon>Pseudomonadota</taxon>
        <taxon>Gammaproteobacteria</taxon>
        <taxon>Pasteurellales</taxon>
        <taxon>Pasteurellaceae</taxon>
        <taxon>Canicola</taxon>
    </lineage>
</organism>
<keyword evidence="1" id="KW-0175">Coiled coil</keyword>
<dbReference type="RefSeq" id="WP_115073472.1">
    <property type="nucleotide sequence ID" value="NZ_UGHE01000002.1"/>
</dbReference>
<proteinExistence type="predicted"/>
<evidence type="ECO:0000313" key="3">
    <source>
        <dbReference type="Proteomes" id="UP000254496"/>
    </source>
</evidence>
<accession>A0AB38HB51</accession>
<dbReference type="InterPro" id="IPR027417">
    <property type="entry name" value="P-loop_NTPase"/>
</dbReference>
<feature type="coiled-coil region" evidence="1">
    <location>
        <begin position="312"/>
        <end position="375"/>
    </location>
</feature>
<feature type="coiled-coil region" evidence="1">
    <location>
        <begin position="415"/>
        <end position="442"/>
    </location>
</feature>
<evidence type="ECO:0000313" key="2">
    <source>
        <dbReference type="EMBL" id="STO69585.1"/>
    </source>
</evidence>
<gene>
    <name evidence="2" type="ORF">NCTC8540_02137</name>
</gene>
<dbReference type="EMBL" id="UGHJ01000001">
    <property type="protein sequence ID" value="STO69585.1"/>
    <property type="molecule type" value="Genomic_DNA"/>
</dbReference>
<dbReference type="AlphaFoldDB" id="A0AB38HB51"/>
<sequence>MFAQKDLFGAEPNQIRLAELSVYNWGSFNGLHSARIDPQGTLITGDNGTGKSTFIDALMALLQPAGKAVFNVAAAQGDRSDRSLVSYMRGSFGTAHDGVGVKVRSKREKSVVTAIRALYRGDNGAEITLMAIFSLPQASQQLSDVKRIYLVAKKDLALKMVLEFFSDGSSRQLKQWLKNHPDIICCDDRYSDYAELYRKLLGMENKNAPALLSRALGLKKIDDLTKLIRELVLEPSNIRDEARNVVNEFQDLVAIHHRLLDARKQLNKLENLPILAQSIEKLSAEVDLLAAQKQALPIYFAEQKSVILKEKIAEIQQNLTALSLQLKQIAEQAQDSENAVEKRHAEYLQLGGERIDLLRNEIVQLKARLQFMVKQASEYQTICQQLQLDNALNEPLFLQHQSLSAEKIIEVKQHLIQNKEQYADLHGQRKHLEEQENALKAEWLELSKRPNSNIDLKYQQLRDELAQSLEFEAQDLMFIGELLDVNEQEYAWQGAIERAMGGKRTTLLVPEQRYREVTKWLNSRYTGLFVRLQAVDFAEDFANTPVHFKQNGFLTKLVWREHPYQHWLKGYLEKLDLICVNNVEQLNATPFSMTKEGLIHLKQGYFEKKDQRNINDRSQWQLGFNNQQKLALLETEQKQIAAALKQIIHDLEQVNNNENNLLQQQQNWQKLSEMQWEQIDVERYQNQLVENEKILAELENNKGDLHQAKLRWEQAKMALKEIQQQQTQLSAQYAKAEHEQQHWQQQLAGLQPLLQQELTENIRDLLAKRIGKVELENIHQQMNVEKSLEMLLDKVRKQQQQDERSAIGVMTSFQTTWPHLTVEWGAGLAGLVDYLAYIQILEKEGLPNLVEQFKQRLNKHTTQSLARLQNQFESEFERIRERISKINNVLQRTEFKQNSYLKLGYKREKYVQVVEFDQKVKQALNSINHDDHEKRFALLKDVVDILDKASNTSVHTLESQKLLDPRFQLSFYAEEIHQDSQEVLDVLGSSSAKSGGEKESFAGTILAASLAYVLTSEDADRPVYCTVFLDEAFSNTAESVSRRVLKVFKALHIHVNLITPFKNLNLAREAARSLLIAERDVAQHESRLCEITWQELDEQYAKRQALDKVAGDLGIEIEHG</sequence>
<dbReference type="CDD" id="cd00267">
    <property type="entry name" value="ABC_ATPase"/>
    <property type="match status" value="1"/>
</dbReference>